<organism evidence="16 17">
    <name type="scientific">Trichoplusia ni</name>
    <name type="common">Cabbage looper</name>
    <dbReference type="NCBI Taxonomy" id="7111"/>
    <lineage>
        <taxon>Eukaryota</taxon>
        <taxon>Metazoa</taxon>
        <taxon>Ecdysozoa</taxon>
        <taxon>Arthropoda</taxon>
        <taxon>Hexapoda</taxon>
        <taxon>Insecta</taxon>
        <taxon>Pterygota</taxon>
        <taxon>Neoptera</taxon>
        <taxon>Endopterygota</taxon>
        <taxon>Lepidoptera</taxon>
        <taxon>Glossata</taxon>
        <taxon>Ditrysia</taxon>
        <taxon>Noctuoidea</taxon>
        <taxon>Noctuidae</taxon>
        <taxon>Plusiinae</taxon>
        <taxon>Trichoplusia</taxon>
    </lineage>
</organism>
<dbReference type="InterPro" id="IPR038577">
    <property type="entry name" value="GT10-like_C_sf"/>
</dbReference>
<dbReference type="GO" id="GO:0032580">
    <property type="term" value="C:Golgi cisterna membrane"/>
    <property type="evidence" value="ECO:0007669"/>
    <property type="project" value="UniProtKB-SubCell"/>
</dbReference>
<keyword evidence="5 12" id="KW-0808">Transferase</keyword>
<evidence type="ECO:0000256" key="10">
    <source>
        <dbReference type="ARBA" id="ARBA00023136"/>
    </source>
</evidence>
<accession>A0A7E5VMZ3</accession>
<dbReference type="Pfam" id="PF17039">
    <property type="entry name" value="Glyco_tran_10_N"/>
    <property type="match status" value="1"/>
</dbReference>
<dbReference type="OrthoDB" id="427096at2759"/>
<proteinExistence type="inferred from homology"/>
<evidence type="ECO:0000259" key="15">
    <source>
        <dbReference type="Pfam" id="PF17039"/>
    </source>
</evidence>
<evidence type="ECO:0000256" key="3">
    <source>
        <dbReference type="ARBA" id="ARBA00008919"/>
    </source>
</evidence>
<evidence type="ECO:0000256" key="9">
    <source>
        <dbReference type="ARBA" id="ARBA00023034"/>
    </source>
</evidence>
<dbReference type="EC" id="2.4.1.-" evidence="12"/>
<comment type="pathway">
    <text evidence="2">Protein modification; protein glycosylation.</text>
</comment>
<dbReference type="PANTHER" id="PTHR48438">
    <property type="entry name" value="ALPHA-(1,3)-FUCOSYLTRANSFERASE C-RELATED"/>
    <property type="match status" value="1"/>
</dbReference>
<dbReference type="InParanoid" id="A0A7E5VMZ3"/>
<keyword evidence="8" id="KW-1133">Transmembrane helix</keyword>
<dbReference type="InterPro" id="IPR055270">
    <property type="entry name" value="Glyco_tran_10_C"/>
</dbReference>
<keyword evidence="16" id="KW-1185">Reference proteome</keyword>
<protein>
    <recommendedName>
        <fullName evidence="12">Fucosyltransferase</fullName>
        <ecNumber evidence="12">2.4.1.-</ecNumber>
    </recommendedName>
</protein>
<feature type="domain" description="Fucosyltransferase N-terminal" evidence="15">
    <location>
        <begin position="59"/>
        <end position="172"/>
    </location>
</feature>
<comment type="subcellular location">
    <subcellularLocation>
        <location evidence="1 12">Golgi apparatus</location>
        <location evidence="1 12">Golgi stack membrane</location>
        <topology evidence="1 12">Single-pass type II membrane protein</topology>
    </subcellularLocation>
</comment>
<evidence type="ECO:0000256" key="5">
    <source>
        <dbReference type="ARBA" id="ARBA00022679"/>
    </source>
</evidence>
<dbReference type="Proteomes" id="UP000322000">
    <property type="component" value="Chromosome 6"/>
</dbReference>
<evidence type="ECO:0000313" key="17">
    <source>
        <dbReference type="RefSeq" id="XP_026729689.1"/>
    </source>
</evidence>
<dbReference type="FunCoup" id="A0A7E5VMZ3">
    <property type="interactions" value="31"/>
</dbReference>
<sequence length="400" mass="46634">MLLPSRKVFYCILLVLMSLVSYHAFKTYNFTNIISFDYKSSVTLKKVIENVAGASKSDMKYILQWTSPTNVPFVYMGQGQEGFIDRKCPYTNCFVTADRSFLSDHSKFDIIVFAGPEAVGLYSLPTNRSPHQKYVFATIESSHNYPVCSNRFDGYFNWTWTYNLDSEVQWGYFAIRNSNGDKVGPKKQMHWMKLEDMDPVSEEFKNGLKTKTKAAAWFVSNCYTASHREALVKELKSEMNKYGMDLDVYGKCGDLKCPNQNVKDCDKLLKDTYYYYLSFENSSSEDYVTEKLLHALENDVVPIVYGGANYTRFMPDGIYLNAKELDVKTLVSKMNEGITNADKYAEYFRWKNHYSYHRQFESSDTDPYCLFCTHLNNEEMVNKTTIYKDFRKWWDPPERC</sequence>
<keyword evidence="9 12" id="KW-0333">Golgi apparatus</keyword>
<keyword evidence="11" id="KW-0325">Glycoprotein</keyword>
<comment type="similarity">
    <text evidence="3 12">Belongs to the glycosyltransferase 10 family.</text>
</comment>
<evidence type="ECO:0000256" key="2">
    <source>
        <dbReference type="ARBA" id="ARBA00004922"/>
    </source>
</evidence>
<dbReference type="GO" id="GO:0008417">
    <property type="term" value="F:fucosyltransferase activity"/>
    <property type="evidence" value="ECO:0007669"/>
    <property type="project" value="InterPro"/>
</dbReference>
<evidence type="ECO:0000256" key="1">
    <source>
        <dbReference type="ARBA" id="ARBA00004447"/>
    </source>
</evidence>
<keyword evidence="7" id="KW-0735">Signal-anchor</keyword>
<evidence type="ECO:0000256" key="12">
    <source>
        <dbReference type="RuleBase" id="RU003832"/>
    </source>
</evidence>
<dbReference type="KEGG" id="tnl:113495252"/>
<keyword evidence="6 12" id="KW-0812">Transmembrane</keyword>
<feature type="signal peptide" evidence="13">
    <location>
        <begin position="1"/>
        <end position="24"/>
    </location>
</feature>
<keyword evidence="13" id="KW-0732">Signal</keyword>
<gene>
    <name evidence="17" type="primary">LOC113495252</name>
</gene>
<evidence type="ECO:0000256" key="7">
    <source>
        <dbReference type="ARBA" id="ARBA00022968"/>
    </source>
</evidence>
<name>A0A7E5VMZ3_TRINI</name>
<dbReference type="InterPro" id="IPR001503">
    <property type="entry name" value="Glyco_trans_10"/>
</dbReference>
<dbReference type="UniPathway" id="UPA00378"/>
<keyword evidence="4 12" id="KW-0328">Glycosyltransferase</keyword>
<dbReference type="PANTHER" id="PTHR48438:SF1">
    <property type="entry name" value="ALPHA-(1,3)-FUCOSYLTRANSFERASE C-RELATED"/>
    <property type="match status" value="1"/>
</dbReference>
<dbReference type="Gene3D" id="3.40.50.11660">
    <property type="entry name" value="Glycosyl transferase family 10, C-terminal domain"/>
    <property type="match status" value="1"/>
</dbReference>
<dbReference type="InterPro" id="IPR031481">
    <property type="entry name" value="Glyco_tran_10_N"/>
</dbReference>
<dbReference type="Pfam" id="PF00852">
    <property type="entry name" value="Glyco_transf_10"/>
    <property type="match status" value="1"/>
</dbReference>
<dbReference type="AlphaFoldDB" id="A0A7E5VMZ3"/>
<dbReference type="SUPFAM" id="SSF53756">
    <property type="entry name" value="UDP-Glycosyltransferase/glycogen phosphorylase"/>
    <property type="match status" value="1"/>
</dbReference>
<evidence type="ECO:0000256" key="6">
    <source>
        <dbReference type="ARBA" id="ARBA00022692"/>
    </source>
</evidence>
<evidence type="ECO:0000259" key="14">
    <source>
        <dbReference type="Pfam" id="PF00852"/>
    </source>
</evidence>
<evidence type="ECO:0000256" key="4">
    <source>
        <dbReference type="ARBA" id="ARBA00022676"/>
    </source>
</evidence>
<evidence type="ECO:0000313" key="16">
    <source>
        <dbReference type="Proteomes" id="UP000322000"/>
    </source>
</evidence>
<evidence type="ECO:0000256" key="8">
    <source>
        <dbReference type="ARBA" id="ARBA00022989"/>
    </source>
</evidence>
<dbReference type="RefSeq" id="XP_026729689.1">
    <property type="nucleotide sequence ID" value="XM_026873888.1"/>
</dbReference>
<feature type="domain" description="Fucosyltransferase C-terminal" evidence="14">
    <location>
        <begin position="209"/>
        <end position="393"/>
    </location>
</feature>
<evidence type="ECO:0000256" key="11">
    <source>
        <dbReference type="ARBA" id="ARBA00023180"/>
    </source>
</evidence>
<feature type="chain" id="PRO_5028977366" description="Fucosyltransferase" evidence="13">
    <location>
        <begin position="25"/>
        <end position="400"/>
    </location>
</feature>
<reference evidence="17" key="1">
    <citation type="submission" date="2025-08" db="UniProtKB">
        <authorList>
            <consortium name="RefSeq"/>
        </authorList>
    </citation>
    <scope>IDENTIFICATION</scope>
</reference>
<evidence type="ECO:0000256" key="13">
    <source>
        <dbReference type="SAM" id="SignalP"/>
    </source>
</evidence>
<dbReference type="GeneID" id="113495252"/>
<keyword evidence="10" id="KW-0472">Membrane</keyword>